<evidence type="ECO:0000313" key="2">
    <source>
        <dbReference type="EMBL" id="EGF81240.1"/>
    </source>
</evidence>
<dbReference type="GeneID" id="18238376"/>
<reference evidence="2 3" key="1">
    <citation type="submission" date="2009-12" db="EMBL/GenBank/DDBJ databases">
        <title>The draft genome of Batrachochytrium dendrobatidis.</title>
        <authorList>
            <consortium name="US DOE Joint Genome Institute (JGI-PGF)"/>
            <person name="Kuo A."/>
            <person name="Salamov A."/>
            <person name="Schmutz J."/>
            <person name="Lucas S."/>
            <person name="Pitluck S."/>
            <person name="Rosenblum E."/>
            <person name="Stajich J."/>
            <person name="Eisen M."/>
            <person name="Grigoriev I.V."/>
        </authorList>
    </citation>
    <scope>NUCLEOTIDE SEQUENCE [LARGE SCALE GENOMIC DNA]</scope>
    <source>
        <strain evidence="3">JAM81 / FGSC 10211</strain>
    </source>
</reference>
<gene>
    <name evidence="2" type="ORF">BATDEDRAFT_24057</name>
</gene>
<proteinExistence type="predicted"/>
<sequence>MDNLQYSQKYTTKKHANGDGAGDFSFLPVIIPFVIGYKGNKTDGKWKNNNAWNHHVQVMIYSSHYDAATQQILDDTPIPNIALLASIVIVFYCWSGLENAVLMLQYMHDHQRHSIIVNVEAVCFNTQMSDEANPASMFTGISNHCVNFNCNEPISSIIHMLSNTDHDII</sequence>
<dbReference type="EMBL" id="GL882882">
    <property type="protein sequence ID" value="EGF81240.1"/>
    <property type="molecule type" value="Genomic_DNA"/>
</dbReference>
<keyword evidence="1" id="KW-0472">Membrane</keyword>
<evidence type="ECO:0000256" key="1">
    <source>
        <dbReference type="SAM" id="Phobius"/>
    </source>
</evidence>
<dbReference type="InParanoid" id="F4NZT1"/>
<feature type="transmembrane region" description="Helical" evidence="1">
    <location>
        <begin position="81"/>
        <end position="104"/>
    </location>
</feature>
<dbReference type="HOGENOM" id="CLU_1578223_0_0_1"/>
<protein>
    <submittedName>
        <fullName evidence="2">Uncharacterized protein</fullName>
    </submittedName>
</protein>
<keyword evidence="3" id="KW-1185">Reference proteome</keyword>
<keyword evidence="1" id="KW-0812">Transmembrane</keyword>
<evidence type="ECO:0000313" key="3">
    <source>
        <dbReference type="Proteomes" id="UP000007241"/>
    </source>
</evidence>
<dbReference type="Proteomes" id="UP000007241">
    <property type="component" value="Unassembled WGS sequence"/>
</dbReference>
<organism evidence="2 3">
    <name type="scientific">Batrachochytrium dendrobatidis (strain JAM81 / FGSC 10211)</name>
    <name type="common">Frog chytrid fungus</name>
    <dbReference type="NCBI Taxonomy" id="684364"/>
    <lineage>
        <taxon>Eukaryota</taxon>
        <taxon>Fungi</taxon>
        <taxon>Fungi incertae sedis</taxon>
        <taxon>Chytridiomycota</taxon>
        <taxon>Chytridiomycota incertae sedis</taxon>
        <taxon>Chytridiomycetes</taxon>
        <taxon>Rhizophydiales</taxon>
        <taxon>Rhizophydiales incertae sedis</taxon>
        <taxon>Batrachochytrium</taxon>
    </lineage>
</organism>
<name>F4NZT1_BATDJ</name>
<dbReference type="OrthoDB" id="15108at2759"/>
<keyword evidence="1" id="KW-1133">Transmembrane helix</keyword>
<dbReference type="AlphaFoldDB" id="F4NZT1"/>
<dbReference type="RefSeq" id="XP_006677900.1">
    <property type="nucleotide sequence ID" value="XM_006677837.1"/>
</dbReference>
<accession>F4NZT1</accession>